<evidence type="ECO:0000256" key="1">
    <source>
        <dbReference type="SAM" id="MobiDB-lite"/>
    </source>
</evidence>
<accession>A0A9N7YJH5</accession>
<organism evidence="2 3">
    <name type="scientific">Pleuronectes platessa</name>
    <name type="common">European plaice</name>
    <dbReference type="NCBI Taxonomy" id="8262"/>
    <lineage>
        <taxon>Eukaryota</taxon>
        <taxon>Metazoa</taxon>
        <taxon>Chordata</taxon>
        <taxon>Craniata</taxon>
        <taxon>Vertebrata</taxon>
        <taxon>Euteleostomi</taxon>
        <taxon>Actinopterygii</taxon>
        <taxon>Neopterygii</taxon>
        <taxon>Teleostei</taxon>
        <taxon>Neoteleostei</taxon>
        <taxon>Acanthomorphata</taxon>
        <taxon>Carangaria</taxon>
        <taxon>Pleuronectiformes</taxon>
        <taxon>Pleuronectoidei</taxon>
        <taxon>Pleuronectidae</taxon>
        <taxon>Pleuronectes</taxon>
    </lineage>
</organism>
<comment type="caution">
    <text evidence="2">The sequence shown here is derived from an EMBL/GenBank/DDBJ whole genome shotgun (WGS) entry which is preliminary data.</text>
</comment>
<feature type="compositionally biased region" description="Polar residues" evidence="1">
    <location>
        <begin position="96"/>
        <end position="125"/>
    </location>
</feature>
<feature type="region of interest" description="Disordered" evidence="1">
    <location>
        <begin position="1"/>
        <end position="141"/>
    </location>
</feature>
<evidence type="ECO:0000313" key="2">
    <source>
        <dbReference type="EMBL" id="CAB1427923.1"/>
    </source>
</evidence>
<dbReference type="Proteomes" id="UP001153269">
    <property type="component" value="Unassembled WGS sequence"/>
</dbReference>
<dbReference type="AlphaFoldDB" id="A0A9N7YJH5"/>
<gene>
    <name evidence="2" type="ORF">PLEPLA_LOCUS15868</name>
</gene>
<protein>
    <submittedName>
        <fullName evidence="2">Uncharacterized protein</fullName>
    </submittedName>
</protein>
<proteinExistence type="predicted"/>
<reference evidence="2" key="1">
    <citation type="submission" date="2020-03" db="EMBL/GenBank/DDBJ databases">
        <authorList>
            <person name="Weist P."/>
        </authorList>
    </citation>
    <scope>NUCLEOTIDE SEQUENCE</scope>
</reference>
<dbReference type="EMBL" id="CADEAL010001004">
    <property type="protein sequence ID" value="CAB1427923.1"/>
    <property type="molecule type" value="Genomic_DNA"/>
</dbReference>
<feature type="compositionally biased region" description="Basic and acidic residues" evidence="1">
    <location>
        <begin position="16"/>
        <end position="53"/>
    </location>
</feature>
<feature type="compositionally biased region" description="Basic and acidic residues" evidence="1">
    <location>
        <begin position="131"/>
        <end position="141"/>
    </location>
</feature>
<sequence length="173" mass="19574">MHADAKGGEVLSQTEENGRGGERVTVEEETFRPDRASERARGERTRMKEEDKNSLSVSEDIVKEESPPPPPARDSEQLLDSAGLCPQGSAVDMNSMYHQPLSQSERSSWQTGSKLVFGSQQQDADSANRAADMRQPEQRQRGRCEVQCRLFRTERRRVNLTRGRLFFCESESI</sequence>
<name>A0A9N7YJH5_PLEPL</name>
<evidence type="ECO:0000313" key="3">
    <source>
        <dbReference type="Proteomes" id="UP001153269"/>
    </source>
</evidence>
<keyword evidence="3" id="KW-1185">Reference proteome</keyword>